<evidence type="ECO:0000256" key="1">
    <source>
        <dbReference type="SAM" id="Phobius"/>
    </source>
</evidence>
<name>C9RKS7_FIBSS</name>
<evidence type="ECO:0000313" key="4">
    <source>
        <dbReference type="Proteomes" id="UP000000517"/>
    </source>
</evidence>
<dbReference type="KEGG" id="fsc:FSU_2836"/>
<feature type="transmembrane region" description="Helical" evidence="1">
    <location>
        <begin position="21"/>
        <end position="43"/>
    </location>
</feature>
<sequence>MAVEFPTEIQRKRKKKRERNKFPLIRIILVFVLLVVAYTNGWFRMLIDALPLPGHEEPPPPVVEEWIEGCTSYDGTPFELKDGYAQCSWIVTDSLSLPNSFLRYVKNLSSDGSKIHWVAPKKDFGDALLVVQEDTTRNVFLHMTREDSLKVWISSKTGCLFPGPCPHVPLGWSALAIVDNFDFEGLEQLLSADLFKGLGEAPVYPVLPGIVLEAGRDSLGMFVELNHGNGITSRMFGIGSWKMAPVVGKTLGIKDAVGRLSPQDSSSFFLTVRQNGLFVRWKDFYKLTHPVDSAQIAIFKKNLPF</sequence>
<keyword evidence="5" id="KW-1185">Reference proteome</keyword>
<proteinExistence type="predicted"/>
<protein>
    <submittedName>
        <fullName evidence="2">Peptidase M23</fullName>
    </submittedName>
</protein>
<evidence type="ECO:0000313" key="5">
    <source>
        <dbReference type="Proteomes" id="UP000001497"/>
    </source>
</evidence>
<dbReference type="AlphaFoldDB" id="C9RKS7"/>
<evidence type="ECO:0000313" key="3">
    <source>
        <dbReference type="EMBL" id="ADL26166.1"/>
    </source>
</evidence>
<reference evidence="3" key="3">
    <citation type="submission" date="2010-08" db="EMBL/GenBank/DDBJ databases">
        <authorList>
            <person name="Durkin A.S."/>
            <person name="Nelson K.E."/>
            <person name="Morrison M."/>
            <person name="Forsberg C.W."/>
            <person name="Wilson D.B."/>
            <person name="Russell J.B."/>
            <person name="Cann I.K.O."/>
            <person name="Mackie R.I."/>
            <person name="White B.A."/>
        </authorList>
    </citation>
    <scope>NUCLEOTIDE SEQUENCE</scope>
    <source>
        <strain evidence="3">S85</strain>
    </source>
</reference>
<gene>
    <name evidence="2" type="ordered locus">Fisuc_2289</name>
    <name evidence="3" type="ordered locus">FSU_2836</name>
</gene>
<dbReference type="EMBL" id="CP001792">
    <property type="protein sequence ID" value="ACX75875.1"/>
    <property type="molecule type" value="Genomic_DNA"/>
</dbReference>
<keyword evidence="1" id="KW-0472">Membrane</keyword>
<reference evidence="4" key="2">
    <citation type="submission" date="2010-08" db="EMBL/GenBank/DDBJ databases">
        <title>Complete sequence of Fibrobacter succinogenes subsp. succinogenes S85.</title>
        <authorList>
            <person name="Durkin A.S."/>
            <person name="Nelson K.E."/>
            <person name="Morrison M."/>
            <person name="Forsberg C.W."/>
            <person name="Wilson D.B."/>
            <person name="Russell J.B."/>
            <person name="Cann I.K.O."/>
            <person name="Mackie R.I."/>
            <person name="White B.A."/>
        </authorList>
    </citation>
    <scope>NUCLEOTIDE SEQUENCE [LARGE SCALE GENOMIC DNA]</scope>
    <source>
        <strain evidence="4">ATCC 19169 / S85</strain>
    </source>
</reference>
<reference evidence="2 5" key="1">
    <citation type="submission" date="2009-10" db="EMBL/GenBank/DDBJ databases">
        <title>Complete sequence of Fibrobacter succinogenes subsp. succinogenes S85.</title>
        <authorList>
            <consortium name="US DOE Joint Genome Institute"/>
            <person name="Lucas S."/>
            <person name="Copeland A."/>
            <person name="Lapidus A."/>
            <person name="Glavina del Rio T."/>
            <person name="Tice H."/>
            <person name="Bruce D."/>
            <person name="Goodwin L."/>
            <person name="Pitluck S."/>
            <person name="Chertkov O."/>
            <person name="Detter J.C."/>
            <person name="Han C."/>
            <person name="Tapia R."/>
            <person name="Larimer F."/>
            <person name="Land M."/>
            <person name="Hauser L."/>
            <person name="Kyrpides N."/>
            <person name="Mikhailova N."/>
            <person name="Weimer P.J."/>
            <person name="Stevenson D.M."/>
            <person name="Boyum J."/>
            <person name="Brumm P.I."/>
            <person name="Mead D."/>
        </authorList>
    </citation>
    <scope>NUCLEOTIDE SEQUENCE [LARGE SCALE GENOMIC DNA]</scope>
    <source>
        <strain evidence="5">ATCC 19169 / S85</strain>
        <strain evidence="2">S85</strain>
    </source>
</reference>
<keyword evidence="1" id="KW-1133">Transmembrane helix</keyword>
<dbReference type="OrthoDB" id="9771724at2"/>
<dbReference type="EMBL" id="CP002158">
    <property type="protein sequence ID" value="ADL26166.1"/>
    <property type="molecule type" value="Genomic_DNA"/>
</dbReference>
<dbReference type="KEGG" id="fsu:Fisuc_2289"/>
<evidence type="ECO:0000313" key="2">
    <source>
        <dbReference type="EMBL" id="ACX75875.1"/>
    </source>
</evidence>
<dbReference type="Proteomes" id="UP000000517">
    <property type="component" value="Chromosome"/>
</dbReference>
<organism evidence="3 4">
    <name type="scientific">Fibrobacter succinogenes (strain ATCC 19169 / S85)</name>
    <dbReference type="NCBI Taxonomy" id="59374"/>
    <lineage>
        <taxon>Bacteria</taxon>
        <taxon>Pseudomonadati</taxon>
        <taxon>Fibrobacterota</taxon>
        <taxon>Fibrobacteria</taxon>
        <taxon>Fibrobacterales</taxon>
        <taxon>Fibrobacteraceae</taxon>
        <taxon>Fibrobacter</taxon>
    </lineage>
</organism>
<accession>C9RKS7</accession>
<dbReference type="STRING" id="59374.FSU_2836"/>
<dbReference type="HOGENOM" id="CLU_911373_0_0_0"/>
<keyword evidence="1" id="KW-0812">Transmembrane</keyword>
<dbReference type="Proteomes" id="UP000001497">
    <property type="component" value="Chromosome"/>
</dbReference>